<reference evidence="2 3" key="1">
    <citation type="journal article" date="2014" name="Curr. Biol.">
        <title>The genome of the clonal raider ant Cerapachys biroi.</title>
        <authorList>
            <person name="Oxley P.R."/>
            <person name="Ji L."/>
            <person name="Fetter-Pruneda I."/>
            <person name="McKenzie S.K."/>
            <person name="Li C."/>
            <person name="Hu H."/>
            <person name="Zhang G."/>
            <person name="Kronauer D.J."/>
        </authorList>
    </citation>
    <scope>NUCLEOTIDE SEQUENCE [LARGE SCALE GENOMIC DNA]</scope>
</reference>
<keyword evidence="1" id="KW-0812">Transmembrane</keyword>
<protein>
    <submittedName>
        <fullName evidence="2">Uncharacterized protein</fullName>
    </submittedName>
</protein>
<dbReference type="AlphaFoldDB" id="A0A026WIH1"/>
<keyword evidence="3" id="KW-1185">Reference proteome</keyword>
<sequence>MKRTSVSDISLTVYWKTPVICVEYAIARPAKAGDISPLNEITSSAVMQDEAMTKLSSLTADHLIAAWHRYWHRLLVLNNSSNLTSRERIERTIQSFFLRFLFIISKINIFFIYCYR</sequence>
<proteinExistence type="predicted"/>
<dbReference type="Proteomes" id="UP000053097">
    <property type="component" value="Unassembled WGS sequence"/>
</dbReference>
<organism evidence="2 3">
    <name type="scientific">Ooceraea biroi</name>
    <name type="common">Clonal raider ant</name>
    <name type="synonym">Cerapachys biroi</name>
    <dbReference type="NCBI Taxonomy" id="2015173"/>
    <lineage>
        <taxon>Eukaryota</taxon>
        <taxon>Metazoa</taxon>
        <taxon>Ecdysozoa</taxon>
        <taxon>Arthropoda</taxon>
        <taxon>Hexapoda</taxon>
        <taxon>Insecta</taxon>
        <taxon>Pterygota</taxon>
        <taxon>Neoptera</taxon>
        <taxon>Endopterygota</taxon>
        <taxon>Hymenoptera</taxon>
        <taxon>Apocrita</taxon>
        <taxon>Aculeata</taxon>
        <taxon>Formicoidea</taxon>
        <taxon>Formicidae</taxon>
        <taxon>Dorylinae</taxon>
        <taxon>Ooceraea</taxon>
    </lineage>
</organism>
<accession>A0A026WIH1</accession>
<evidence type="ECO:0000313" key="3">
    <source>
        <dbReference type="Proteomes" id="UP000053097"/>
    </source>
</evidence>
<keyword evidence="1" id="KW-0472">Membrane</keyword>
<evidence type="ECO:0000313" key="2">
    <source>
        <dbReference type="EMBL" id="EZA55768.1"/>
    </source>
</evidence>
<gene>
    <name evidence="2" type="ORF">X777_03942</name>
</gene>
<feature type="transmembrane region" description="Helical" evidence="1">
    <location>
        <begin position="96"/>
        <end position="113"/>
    </location>
</feature>
<dbReference type="EMBL" id="KK107185">
    <property type="protein sequence ID" value="EZA55768.1"/>
    <property type="molecule type" value="Genomic_DNA"/>
</dbReference>
<name>A0A026WIH1_OOCBI</name>
<evidence type="ECO:0000256" key="1">
    <source>
        <dbReference type="SAM" id="Phobius"/>
    </source>
</evidence>
<keyword evidence="1" id="KW-1133">Transmembrane helix</keyword>